<reference evidence="5" key="1">
    <citation type="submission" date="2016-10" db="EMBL/GenBank/DDBJ databases">
        <authorList>
            <person name="Varghese N."/>
            <person name="Submissions S."/>
        </authorList>
    </citation>
    <scope>NUCLEOTIDE SEQUENCE [LARGE SCALE GENOMIC DNA]</scope>
    <source>
        <strain evidence="5">DSM 8344</strain>
    </source>
</reference>
<sequence>MLTALAGSNLIYGAGMLELGITYDYAQMVMDNEMARMIKKAVCGISVSDETLAIDVIKEVGTAGNFIGQEHTFKHMRSQSKSNVIDRRMRDVWLADGGKDFSERAYDVARSILEDYKPEHLPESVQAELRAIVEETEKEYGVNS</sequence>
<dbReference type="Gene3D" id="3.20.20.480">
    <property type="entry name" value="Trimethylamine methyltransferase-like"/>
    <property type="match status" value="1"/>
</dbReference>
<dbReference type="EMBL" id="FNCP01000017">
    <property type="protein sequence ID" value="SDH70621.1"/>
    <property type="molecule type" value="Genomic_DNA"/>
</dbReference>
<dbReference type="InterPro" id="IPR010426">
    <property type="entry name" value="MTTB_MeTrfase"/>
</dbReference>
<gene>
    <name evidence="4" type="ORF">SAMN05443529_11758</name>
</gene>
<proteinExistence type="inferred from homology"/>
<dbReference type="STRING" id="1121419.SAMN05443529_11758"/>
<evidence type="ECO:0000256" key="1">
    <source>
        <dbReference type="ARBA" id="ARBA00007137"/>
    </source>
</evidence>
<evidence type="ECO:0000256" key="3">
    <source>
        <dbReference type="ARBA" id="ARBA00022679"/>
    </source>
</evidence>
<dbReference type="Proteomes" id="UP000198656">
    <property type="component" value="Unassembled WGS sequence"/>
</dbReference>
<dbReference type="GO" id="GO:0015948">
    <property type="term" value="P:methanogenesis"/>
    <property type="evidence" value="ECO:0007669"/>
    <property type="project" value="InterPro"/>
</dbReference>
<keyword evidence="2 4" id="KW-0489">Methyltransferase</keyword>
<keyword evidence="5" id="KW-1185">Reference proteome</keyword>
<dbReference type="AlphaFoldDB" id="A0A1G8EL92"/>
<protein>
    <submittedName>
        <fullName evidence="4">Trimethylamine---corrinoid protein Co-methyltransferase</fullName>
    </submittedName>
</protein>
<dbReference type="Pfam" id="PF06253">
    <property type="entry name" value="MTTB"/>
    <property type="match status" value="1"/>
</dbReference>
<dbReference type="InterPro" id="IPR038601">
    <property type="entry name" value="MttB-like_sf"/>
</dbReference>
<keyword evidence="3 4" id="KW-0808">Transferase</keyword>
<comment type="similarity">
    <text evidence="1">Belongs to the trimethylamine methyltransferase family.</text>
</comment>
<evidence type="ECO:0000313" key="4">
    <source>
        <dbReference type="EMBL" id="SDH70621.1"/>
    </source>
</evidence>
<evidence type="ECO:0000256" key="2">
    <source>
        <dbReference type="ARBA" id="ARBA00022603"/>
    </source>
</evidence>
<name>A0A1G8EL92_9FIRM</name>
<dbReference type="GO" id="GO:0032259">
    <property type="term" value="P:methylation"/>
    <property type="evidence" value="ECO:0007669"/>
    <property type="project" value="UniProtKB-KW"/>
</dbReference>
<dbReference type="GO" id="GO:0008168">
    <property type="term" value="F:methyltransferase activity"/>
    <property type="evidence" value="ECO:0007669"/>
    <property type="project" value="UniProtKB-KW"/>
</dbReference>
<evidence type="ECO:0000313" key="5">
    <source>
        <dbReference type="Proteomes" id="UP000198656"/>
    </source>
</evidence>
<organism evidence="4 5">
    <name type="scientific">Desulfosporosinus hippei DSM 8344</name>
    <dbReference type="NCBI Taxonomy" id="1121419"/>
    <lineage>
        <taxon>Bacteria</taxon>
        <taxon>Bacillati</taxon>
        <taxon>Bacillota</taxon>
        <taxon>Clostridia</taxon>
        <taxon>Eubacteriales</taxon>
        <taxon>Desulfitobacteriaceae</taxon>
        <taxon>Desulfosporosinus</taxon>
    </lineage>
</organism>
<accession>A0A1G8EL92</accession>